<dbReference type="InterPro" id="IPR036378">
    <property type="entry name" value="FAS1_dom_sf"/>
</dbReference>
<dbReference type="InterPro" id="IPR050904">
    <property type="entry name" value="Adhesion/Biosynth-related"/>
</dbReference>
<keyword evidence="2" id="KW-0732">Signal</keyword>
<name>A0AAW0C8L0_9AGAR</name>
<dbReference type="AlphaFoldDB" id="A0AAW0C8L0"/>
<evidence type="ECO:0000313" key="4">
    <source>
        <dbReference type="EMBL" id="KAK7034514.1"/>
    </source>
</evidence>
<proteinExistence type="predicted"/>
<dbReference type="PROSITE" id="PS50213">
    <property type="entry name" value="FAS1"/>
    <property type="match status" value="2"/>
</dbReference>
<accession>A0AAW0C8L0</accession>
<evidence type="ECO:0000256" key="1">
    <source>
        <dbReference type="SAM" id="MobiDB-lite"/>
    </source>
</evidence>
<feature type="domain" description="FAS1" evidence="3">
    <location>
        <begin position="183"/>
        <end position="324"/>
    </location>
</feature>
<dbReference type="Gene3D" id="2.30.180.10">
    <property type="entry name" value="FAS1 domain"/>
    <property type="match status" value="2"/>
</dbReference>
<dbReference type="SMART" id="SM00554">
    <property type="entry name" value="FAS1"/>
    <property type="match status" value="1"/>
</dbReference>
<feature type="domain" description="FAS1" evidence="3">
    <location>
        <begin position="19"/>
        <end position="156"/>
    </location>
</feature>
<dbReference type="GO" id="GO:0005615">
    <property type="term" value="C:extracellular space"/>
    <property type="evidence" value="ECO:0007669"/>
    <property type="project" value="TreeGrafter"/>
</dbReference>
<dbReference type="InterPro" id="IPR000782">
    <property type="entry name" value="FAS1_domain"/>
</dbReference>
<evidence type="ECO:0000256" key="2">
    <source>
        <dbReference type="SAM" id="SignalP"/>
    </source>
</evidence>
<reference evidence="4 5" key="1">
    <citation type="submission" date="2024-01" db="EMBL/GenBank/DDBJ databases">
        <title>A draft genome for a cacao thread blight-causing isolate of Paramarasmius palmivorus.</title>
        <authorList>
            <person name="Baruah I.K."/>
            <person name="Bukari Y."/>
            <person name="Amoako-Attah I."/>
            <person name="Meinhardt L.W."/>
            <person name="Bailey B.A."/>
            <person name="Cohen S.P."/>
        </authorList>
    </citation>
    <scope>NUCLEOTIDE SEQUENCE [LARGE SCALE GENOMIC DNA]</scope>
    <source>
        <strain evidence="4 5">GH-12</strain>
    </source>
</reference>
<feature type="chain" id="PRO_5043889142" description="FAS1 domain-containing protein" evidence="2">
    <location>
        <begin position="19"/>
        <end position="348"/>
    </location>
</feature>
<gene>
    <name evidence="4" type="ORF">VNI00_012361</name>
</gene>
<evidence type="ECO:0000313" key="5">
    <source>
        <dbReference type="Proteomes" id="UP001383192"/>
    </source>
</evidence>
<feature type="region of interest" description="Disordered" evidence="1">
    <location>
        <begin position="328"/>
        <end position="348"/>
    </location>
</feature>
<feature type="signal peptide" evidence="2">
    <location>
        <begin position="1"/>
        <end position="18"/>
    </location>
</feature>
<dbReference type="PANTHER" id="PTHR10900">
    <property type="entry name" value="PERIOSTIN-RELATED"/>
    <property type="match status" value="1"/>
</dbReference>
<keyword evidence="5" id="KW-1185">Reference proteome</keyword>
<dbReference type="SUPFAM" id="SSF82153">
    <property type="entry name" value="FAS1 domain"/>
    <property type="match status" value="2"/>
</dbReference>
<dbReference type="PANTHER" id="PTHR10900:SF77">
    <property type="entry name" value="FI19380P1"/>
    <property type="match status" value="1"/>
</dbReference>
<evidence type="ECO:0000259" key="3">
    <source>
        <dbReference type="PROSITE" id="PS50213"/>
    </source>
</evidence>
<sequence>MRSLITALLFIAPAFVTAELNKFIDGLNGCGLTTFASLLPTIEETQTGKVLVDILSTSTNFSILVPTNEALSEVPSNITQDAELVAKIASYHVVYGNYYSEDDGIIAETLPDVTIARTLLDDSAFVQLENNLSQVLVWGRDTQQYREPVEILNQPAETTVQEAYLIEGYGIFPINHVLTIPAWLSVTLVNYTQGITTTLINVLNSTYVDIPDGRNKTLLEYFDAFYLHGYTFFAPSDDAFGKIASVLPTLTPGDVLAILLNHVINGTTEYSNGLVSSVAVSGQATTFISNSTGAYVVSGSVTAAIKQTNALVKNGVVHVIDTVLTDVPENGDGGGSTGGCKPPSGQFY</sequence>
<dbReference type="EMBL" id="JAYKXP010000057">
    <property type="protein sequence ID" value="KAK7034514.1"/>
    <property type="molecule type" value="Genomic_DNA"/>
</dbReference>
<protein>
    <recommendedName>
        <fullName evidence="3">FAS1 domain-containing protein</fullName>
    </recommendedName>
</protein>
<comment type="caution">
    <text evidence="4">The sequence shown here is derived from an EMBL/GenBank/DDBJ whole genome shotgun (WGS) entry which is preliminary data.</text>
</comment>
<dbReference type="Pfam" id="PF02469">
    <property type="entry name" value="Fasciclin"/>
    <property type="match status" value="2"/>
</dbReference>
<dbReference type="Proteomes" id="UP001383192">
    <property type="component" value="Unassembled WGS sequence"/>
</dbReference>
<organism evidence="4 5">
    <name type="scientific">Paramarasmius palmivorus</name>
    <dbReference type="NCBI Taxonomy" id="297713"/>
    <lineage>
        <taxon>Eukaryota</taxon>
        <taxon>Fungi</taxon>
        <taxon>Dikarya</taxon>
        <taxon>Basidiomycota</taxon>
        <taxon>Agaricomycotina</taxon>
        <taxon>Agaricomycetes</taxon>
        <taxon>Agaricomycetidae</taxon>
        <taxon>Agaricales</taxon>
        <taxon>Marasmiineae</taxon>
        <taxon>Marasmiaceae</taxon>
        <taxon>Paramarasmius</taxon>
    </lineage>
</organism>